<keyword evidence="3" id="KW-1185">Reference proteome</keyword>
<comment type="caution">
    <text evidence="2">The sequence shown here is derived from an EMBL/GenBank/DDBJ whole genome shotgun (WGS) entry which is preliminary data.</text>
</comment>
<dbReference type="STRING" id="1300341.I595_1991"/>
<feature type="transmembrane region" description="Helical" evidence="1">
    <location>
        <begin position="9"/>
        <end position="25"/>
    </location>
</feature>
<sequence length="61" mass="7072">MKSYKIKSLVYFACFLAAAVFYYNFEKEVNLQQEILTANVAETEFEDAEKHTGQSEVKEVK</sequence>
<dbReference type="OrthoDB" id="1451712at2"/>
<dbReference type="RefSeq" id="WP_054559084.1">
    <property type="nucleotide sequence ID" value="NZ_LDJX01000003.1"/>
</dbReference>
<gene>
    <name evidence="2" type="ORF">I595_1991</name>
</gene>
<dbReference type="AlphaFoldDB" id="A0A0P7AWB4"/>
<organism evidence="2 3">
    <name type="scientific">Croceitalea dokdonensis DOKDO 023</name>
    <dbReference type="NCBI Taxonomy" id="1300341"/>
    <lineage>
        <taxon>Bacteria</taxon>
        <taxon>Pseudomonadati</taxon>
        <taxon>Bacteroidota</taxon>
        <taxon>Flavobacteriia</taxon>
        <taxon>Flavobacteriales</taxon>
        <taxon>Flavobacteriaceae</taxon>
        <taxon>Croceitalea</taxon>
    </lineage>
</organism>
<proteinExistence type="predicted"/>
<keyword evidence="1" id="KW-0472">Membrane</keyword>
<dbReference type="EMBL" id="LDJX01000003">
    <property type="protein sequence ID" value="KPM32339.1"/>
    <property type="molecule type" value="Genomic_DNA"/>
</dbReference>
<dbReference type="Proteomes" id="UP000050280">
    <property type="component" value="Unassembled WGS sequence"/>
</dbReference>
<evidence type="ECO:0000256" key="1">
    <source>
        <dbReference type="SAM" id="Phobius"/>
    </source>
</evidence>
<protein>
    <submittedName>
        <fullName evidence="2">Uncharacterized protein</fullName>
    </submittedName>
</protein>
<evidence type="ECO:0000313" key="3">
    <source>
        <dbReference type="Proteomes" id="UP000050280"/>
    </source>
</evidence>
<keyword evidence="1" id="KW-1133">Transmembrane helix</keyword>
<name>A0A0P7AWB4_9FLAO</name>
<evidence type="ECO:0000313" key="2">
    <source>
        <dbReference type="EMBL" id="KPM32339.1"/>
    </source>
</evidence>
<keyword evidence="1" id="KW-0812">Transmembrane</keyword>
<accession>A0A0P7AWB4</accession>
<reference evidence="2 3" key="1">
    <citation type="submission" date="2015-09" db="EMBL/GenBank/DDBJ databases">
        <title>Genome sequence of the marine flavobacterium Croceitalea dokdonensis DOKDO 023 that contains proton- and sodium-pumping rhodopsins.</title>
        <authorList>
            <person name="Kwon S.-K."/>
            <person name="Lee H.K."/>
            <person name="Kwak M.-J."/>
            <person name="Kim J.F."/>
        </authorList>
    </citation>
    <scope>NUCLEOTIDE SEQUENCE [LARGE SCALE GENOMIC DNA]</scope>
    <source>
        <strain evidence="2 3">DOKDO 023</strain>
    </source>
</reference>